<evidence type="ECO:0000313" key="1">
    <source>
        <dbReference type="EMBL" id="EEI62734.1"/>
    </source>
</evidence>
<accession>A0ABM9XNJ3</accession>
<keyword evidence="2" id="KW-1185">Reference proteome</keyword>
<protein>
    <submittedName>
        <fullName evidence="1">Uncharacterized protein</fullName>
    </submittedName>
</protein>
<dbReference type="EMBL" id="ACHF01000067">
    <property type="protein sequence ID" value="EEI62734.1"/>
    <property type="molecule type" value="Genomic_DNA"/>
</dbReference>
<name>A0ABM9XNJ3_9CORY</name>
<organism evidence="1 2">
    <name type="scientific">Corynebacterium glucuronolyticum ATCC 51866</name>
    <dbReference type="NCBI Taxonomy" id="548478"/>
    <lineage>
        <taxon>Bacteria</taxon>
        <taxon>Bacillati</taxon>
        <taxon>Actinomycetota</taxon>
        <taxon>Actinomycetes</taxon>
        <taxon>Mycobacteriales</taxon>
        <taxon>Corynebacteriaceae</taxon>
        <taxon>Corynebacterium</taxon>
    </lineage>
</organism>
<comment type="caution">
    <text evidence="1">The sequence shown here is derived from an EMBL/GenBank/DDBJ whole genome shotgun (WGS) entry which is preliminary data.</text>
</comment>
<gene>
    <name evidence="1" type="ORF">HMPREF0293_1883</name>
</gene>
<evidence type="ECO:0000313" key="2">
    <source>
        <dbReference type="Proteomes" id="UP000006237"/>
    </source>
</evidence>
<dbReference type="Proteomes" id="UP000006237">
    <property type="component" value="Unassembled WGS sequence"/>
</dbReference>
<sequence length="43" mass="4562">MIGETECYGGQLWRTIMADICDGMSHAGSPYPASPTQVFGLIG</sequence>
<proteinExistence type="predicted"/>
<reference evidence="1 2" key="1">
    <citation type="submission" date="2009-01" db="EMBL/GenBank/DDBJ databases">
        <authorList>
            <person name="Qin X."/>
            <person name="Bachman B."/>
            <person name="Battles P."/>
            <person name="Bell A."/>
            <person name="Bess C."/>
            <person name="Bickham C."/>
            <person name="Chaboub L."/>
            <person name="Chen D."/>
            <person name="Coyle M."/>
            <person name="Deiros D.R."/>
            <person name="Dinh H."/>
            <person name="Forbes L."/>
            <person name="Fowler G."/>
            <person name="Francisco L."/>
            <person name="Fu Q."/>
            <person name="Gubbala S."/>
            <person name="Hale W."/>
            <person name="Han Y."/>
            <person name="Hemphill L."/>
            <person name="Highlander S.K."/>
            <person name="Hirani K."/>
            <person name="Hogues M."/>
            <person name="Jackson L."/>
            <person name="Jakkamsetti A."/>
            <person name="Javaid M."/>
            <person name="Jiang H."/>
            <person name="Korchina V."/>
            <person name="Kovar C."/>
            <person name="Lara F."/>
            <person name="Lee S."/>
            <person name="Mata R."/>
            <person name="Mathew T."/>
            <person name="Moen C."/>
            <person name="Morales K."/>
            <person name="Munidasa M."/>
            <person name="Nazareth L."/>
            <person name="Ngo R."/>
            <person name="Nguyen L."/>
            <person name="Okwuonu G."/>
            <person name="Ongeri F."/>
            <person name="Patil S."/>
            <person name="Petrosino J."/>
            <person name="Pham C."/>
            <person name="Pham P."/>
            <person name="Pu L.-L."/>
            <person name="Puazo M."/>
            <person name="Raj R."/>
            <person name="Reid J."/>
            <person name="Rouhana J."/>
            <person name="Saada N."/>
            <person name="Shang Y."/>
            <person name="Simmons D."/>
            <person name="Thornton R."/>
            <person name="Warren J."/>
            <person name="Weissenberger G."/>
            <person name="Zhang J."/>
            <person name="Zhang L."/>
            <person name="Zhou C."/>
            <person name="Zhu D."/>
            <person name="Muzny D."/>
            <person name="Worley K."/>
            <person name="Gibbs R."/>
        </authorList>
    </citation>
    <scope>NUCLEOTIDE SEQUENCE [LARGE SCALE GENOMIC DNA]</scope>
    <source>
        <strain evidence="1 2">ATCC 51866</strain>
    </source>
</reference>